<protein>
    <recommendedName>
        <fullName evidence="4">Potassium channel tetramerisation-type BTB domain-containing protein</fullName>
    </recommendedName>
</protein>
<comment type="caution">
    <text evidence="2">The sequence shown here is derived from an EMBL/GenBank/DDBJ whole genome shotgun (WGS) entry which is preliminary data.</text>
</comment>
<feature type="compositionally biased region" description="Low complexity" evidence="1">
    <location>
        <begin position="189"/>
        <end position="199"/>
    </location>
</feature>
<accession>A0A1V8T3I1</accession>
<dbReference type="STRING" id="1507870.A0A1V8T3I1"/>
<dbReference type="InParanoid" id="A0A1V8T3I1"/>
<organism evidence="2 3">
    <name type="scientific">Cryoendolithus antarcticus</name>
    <dbReference type="NCBI Taxonomy" id="1507870"/>
    <lineage>
        <taxon>Eukaryota</taxon>
        <taxon>Fungi</taxon>
        <taxon>Dikarya</taxon>
        <taxon>Ascomycota</taxon>
        <taxon>Pezizomycotina</taxon>
        <taxon>Dothideomycetes</taxon>
        <taxon>Dothideomycetidae</taxon>
        <taxon>Cladosporiales</taxon>
        <taxon>Cladosporiaceae</taxon>
        <taxon>Cryoendolithus</taxon>
    </lineage>
</organism>
<evidence type="ECO:0000313" key="2">
    <source>
        <dbReference type="EMBL" id="OQO05973.1"/>
    </source>
</evidence>
<reference evidence="3" key="1">
    <citation type="submission" date="2017-03" db="EMBL/GenBank/DDBJ databases">
        <title>Genomes of endolithic fungi from Antarctica.</title>
        <authorList>
            <person name="Coleine C."/>
            <person name="Masonjones S."/>
            <person name="Stajich J.E."/>
        </authorList>
    </citation>
    <scope>NUCLEOTIDE SEQUENCE [LARGE SCALE GENOMIC DNA]</scope>
    <source>
        <strain evidence="3">CCFEE 5527</strain>
    </source>
</reference>
<evidence type="ECO:0008006" key="4">
    <source>
        <dbReference type="Google" id="ProtNLM"/>
    </source>
</evidence>
<gene>
    <name evidence="2" type="ORF">B0A48_10069</name>
</gene>
<feature type="region of interest" description="Disordered" evidence="1">
    <location>
        <begin position="621"/>
        <end position="649"/>
    </location>
</feature>
<evidence type="ECO:0000313" key="3">
    <source>
        <dbReference type="Proteomes" id="UP000192596"/>
    </source>
</evidence>
<dbReference type="OrthoDB" id="2414723at2759"/>
<name>A0A1V8T3I1_9PEZI</name>
<feature type="compositionally biased region" description="Polar residues" evidence="1">
    <location>
        <begin position="42"/>
        <end position="51"/>
    </location>
</feature>
<dbReference type="SUPFAM" id="SSF54695">
    <property type="entry name" value="POZ domain"/>
    <property type="match status" value="1"/>
</dbReference>
<sequence>MPDQSRSSDATSTKAVNLPSQSTPSLRHHVADTPTDLLVSQDAVSQGSINSDGAAAQGTAAQNPLESATWSWKSPSSGSAVPSTYIYEPQGELLTSSNQPAGSVREFHAADVLPIITGTKRRASGNLLERALSSSSVLTIPGSVPSAYGTKRKVNADSFLNPVDSRTDLKRSHTVPEGSTERTKTAQMSSTSPRTARARPAPPSRGTSYEGPGTSTDRALPDAAMPMFLPARKVFPIQIGDRLFRLSGASISSDAPSYFSQFFEEQLRQSDSADGVRTLYIDRDPSTFEDISLHLQGYHVSPRDGPHFVRLFADAQFYSLPRLSAQLFASTIYVRVGEAEFQIPKDLFNSPGNTPNYFSLGFSSFFTTPSSVFPGLTQRTLLRPPSLLPPSVMGRSARTFADLLQVLKGYPLQIRCKEHREELLRDARYFHLKGLEQKLIPCNISHNLARGKSEILIRLEDVRQSGISFVSDATAAPSEPSDASPASTASSAPVVVGAGWIYYQRPYIDAETHALIVEISGDESTELAVAVPTHNAPVRYARAVFSGLTLARITSLFGVVANKMNLPITQPLGLMLMDSGKGISSLGVSPRNTGISDERVKVRLGTDVDVTLDGKEWRVKEEDDDLDMDVEDEADSKRQSASGEEEEAEEWIVKKAQWRLRVQPIPGGSGMEVILGAVKIEAHSSERARNAAREFLW</sequence>
<dbReference type="PANTHER" id="PTHR31758:SF2">
    <property type="entry name" value="BTB_POZ DOMAIN-CONTAINING PROTEIN YLR108C"/>
    <property type="match status" value="1"/>
</dbReference>
<dbReference type="InterPro" id="IPR011333">
    <property type="entry name" value="SKP1/BTB/POZ_sf"/>
</dbReference>
<dbReference type="CDD" id="cd18316">
    <property type="entry name" value="BTB_POZ_KCTD-like"/>
    <property type="match status" value="1"/>
</dbReference>
<feature type="compositionally biased region" description="Polar residues" evidence="1">
    <location>
        <begin position="1"/>
        <end position="25"/>
    </location>
</feature>
<feature type="region of interest" description="Disordered" evidence="1">
    <location>
        <begin position="1"/>
        <end position="76"/>
    </location>
</feature>
<dbReference type="EMBL" id="NAJO01000018">
    <property type="protein sequence ID" value="OQO05973.1"/>
    <property type="molecule type" value="Genomic_DNA"/>
</dbReference>
<dbReference type="Proteomes" id="UP000192596">
    <property type="component" value="Unassembled WGS sequence"/>
</dbReference>
<evidence type="ECO:0000256" key="1">
    <source>
        <dbReference type="SAM" id="MobiDB-lite"/>
    </source>
</evidence>
<feature type="compositionally biased region" description="Polar residues" evidence="1">
    <location>
        <begin position="59"/>
        <end position="76"/>
    </location>
</feature>
<keyword evidence="3" id="KW-1185">Reference proteome</keyword>
<proteinExistence type="predicted"/>
<dbReference type="Gene3D" id="3.30.710.10">
    <property type="entry name" value="Potassium Channel Kv1.1, Chain A"/>
    <property type="match status" value="1"/>
</dbReference>
<feature type="region of interest" description="Disordered" evidence="1">
    <location>
        <begin position="159"/>
        <end position="220"/>
    </location>
</feature>
<dbReference type="PANTHER" id="PTHR31758">
    <property type="entry name" value="BTB/POZ DOMAIN-CONTAINING PROTEIN YLR108C"/>
    <property type="match status" value="1"/>
</dbReference>
<feature type="compositionally biased region" description="Acidic residues" evidence="1">
    <location>
        <begin position="622"/>
        <end position="634"/>
    </location>
</feature>
<dbReference type="AlphaFoldDB" id="A0A1V8T3I1"/>